<sequence>MTDYVNDHLVLISGKSATGKSACLMGLENPEGVMYLNCENNKKLPFRSKFMELTVTDPLQVYEAFEEAESMPDVHTIVVDTATYMMDMFESMYVLTAADTRSAWGDYAQFWKKLMQNYVANSTKNVIFLAHTSDVMNETDQVMESFVKFKGSIMNNGVESYFSTVISTKRVPLKDLKEYDNDMLDITKEDEAVGFKYVFQTKLTKKTTGERIRSSLGMWDRKETFIDNNAQHVVNRLREYY</sequence>
<gene>
    <name evidence="1" type="ORF">SBP1_gp041</name>
</gene>
<proteinExistence type="predicted"/>
<evidence type="ECO:0000313" key="1">
    <source>
        <dbReference type="EMBL" id="AZU99633.1"/>
    </source>
</evidence>
<name>A0A3T0IIL9_9CAUD</name>
<reference evidence="1" key="1">
    <citation type="submission" date="2018-12" db="EMBL/GenBank/DDBJ databases">
        <title>Characterization of a N4-like bacteriophage infecting a coral-derived Vibrio strain.</title>
        <authorList>
            <person name="Huang S."/>
        </authorList>
    </citation>
    <scope>NUCLEOTIDE SEQUENCE [LARGE SCALE GENOMIC DNA]</scope>
</reference>
<evidence type="ECO:0000313" key="2">
    <source>
        <dbReference type="Proteomes" id="UP000290131"/>
    </source>
</evidence>
<organism evidence="1">
    <name type="scientific">Vibrio virus vB_VspP_SBP1</name>
    <dbReference type="NCBI Taxonomy" id="2500581"/>
    <lineage>
        <taxon>Viruses</taxon>
        <taxon>Duplodnaviria</taxon>
        <taxon>Heunggongvirae</taxon>
        <taxon>Uroviricota</taxon>
        <taxon>Caudoviricetes</taxon>
        <taxon>Schitoviridae</taxon>
        <taxon>Electravirus</taxon>
        <taxon>Electravirus Sbp1</taxon>
    </lineage>
</organism>
<accession>A0A3T0IIL9</accession>
<dbReference type="EMBL" id="MK301608">
    <property type="protein sequence ID" value="AZU99633.1"/>
    <property type="molecule type" value="Genomic_DNA"/>
</dbReference>
<dbReference type="Proteomes" id="UP000290131">
    <property type="component" value="Segment"/>
</dbReference>
<protein>
    <submittedName>
        <fullName evidence="1">AAA domain protein</fullName>
    </submittedName>
</protein>
<keyword evidence="2" id="KW-1185">Reference proteome</keyword>
<dbReference type="Pfam" id="PF13479">
    <property type="entry name" value="AAA_24"/>
    <property type="match status" value="1"/>
</dbReference>